<keyword evidence="1" id="KW-0732">Signal</keyword>
<dbReference type="AlphaFoldDB" id="A0A1G2T3A6"/>
<reference evidence="2 3" key="1">
    <citation type="journal article" date="2016" name="Nat. Commun.">
        <title>Thousands of microbial genomes shed light on interconnected biogeochemical processes in an aquifer system.</title>
        <authorList>
            <person name="Anantharaman K."/>
            <person name="Brown C.T."/>
            <person name="Hug L.A."/>
            <person name="Sharon I."/>
            <person name="Castelle C.J."/>
            <person name="Probst A.J."/>
            <person name="Thomas B.C."/>
            <person name="Singh A."/>
            <person name="Wilkins M.J."/>
            <person name="Karaoz U."/>
            <person name="Brodie E.L."/>
            <person name="Williams K.H."/>
            <person name="Hubbard S.S."/>
            <person name="Banfield J.F."/>
        </authorList>
    </citation>
    <scope>NUCLEOTIDE SEQUENCE [LARGE SCALE GENOMIC DNA]</scope>
</reference>
<proteinExistence type="predicted"/>
<sequence>MKRLATILVLSALLLSALPASAQVNRRATSTDRANKATSSEKVQKRIELQLDIVKRKVGQTAKTLNATIERLGNIIGRIESRIEKVKSAGGNTVESETAIAEAKKHLQLAKDSMAKLSLVELKNETLRENFTKVKEAAAEVKTHLREAHREMMKAVRSLKTNN</sequence>
<feature type="chain" id="PRO_5009584531" description="DUF5667 domain-containing protein" evidence="1">
    <location>
        <begin position="23"/>
        <end position="163"/>
    </location>
</feature>
<evidence type="ECO:0008006" key="4">
    <source>
        <dbReference type="Google" id="ProtNLM"/>
    </source>
</evidence>
<evidence type="ECO:0000313" key="2">
    <source>
        <dbReference type="EMBL" id="OHA91612.1"/>
    </source>
</evidence>
<feature type="signal peptide" evidence="1">
    <location>
        <begin position="1"/>
        <end position="22"/>
    </location>
</feature>
<accession>A0A1G2T3A6</accession>
<protein>
    <recommendedName>
        <fullName evidence="4">DUF5667 domain-containing protein</fullName>
    </recommendedName>
</protein>
<comment type="caution">
    <text evidence="2">The sequence shown here is derived from an EMBL/GenBank/DDBJ whole genome shotgun (WGS) entry which is preliminary data.</text>
</comment>
<name>A0A1G2T3A6_9BACT</name>
<dbReference type="Proteomes" id="UP000178612">
    <property type="component" value="Unassembled WGS sequence"/>
</dbReference>
<organism evidence="2 3">
    <name type="scientific">Candidatus Zambryskibacteria bacterium RIFCSPHIGHO2_01_FULL_49_18</name>
    <dbReference type="NCBI Taxonomy" id="1802740"/>
    <lineage>
        <taxon>Bacteria</taxon>
        <taxon>Candidatus Zambryskiibacteriota</taxon>
    </lineage>
</organism>
<evidence type="ECO:0000256" key="1">
    <source>
        <dbReference type="SAM" id="SignalP"/>
    </source>
</evidence>
<evidence type="ECO:0000313" key="3">
    <source>
        <dbReference type="Proteomes" id="UP000178612"/>
    </source>
</evidence>
<dbReference type="EMBL" id="MHVJ01000011">
    <property type="protein sequence ID" value="OHA91612.1"/>
    <property type="molecule type" value="Genomic_DNA"/>
</dbReference>
<gene>
    <name evidence="2" type="ORF">A2758_00680</name>
</gene>